<evidence type="ECO:0000256" key="12">
    <source>
        <dbReference type="SAM" id="Phobius"/>
    </source>
</evidence>
<evidence type="ECO:0000256" key="8">
    <source>
        <dbReference type="ARBA" id="ARBA00023170"/>
    </source>
</evidence>
<comment type="subcellular location">
    <subcellularLocation>
        <location evidence="1">Cell membrane</location>
        <topology evidence="1">Multi-pass membrane protein</topology>
    </subcellularLocation>
</comment>
<keyword evidence="2" id="KW-1003">Cell membrane</keyword>
<dbReference type="Gene3D" id="1.20.1070.10">
    <property type="entry name" value="Rhodopsin 7-helix transmembrane proteins"/>
    <property type="match status" value="1"/>
</dbReference>
<dbReference type="SUPFAM" id="SSF81321">
    <property type="entry name" value="Family A G protein-coupled receptor-like"/>
    <property type="match status" value="1"/>
</dbReference>
<dbReference type="InterPro" id="IPR017452">
    <property type="entry name" value="GPCR_Rhodpsn_7TM"/>
</dbReference>
<dbReference type="Proteomes" id="UP001444071">
    <property type="component" value="Unassembled WGS sequence"/>
</dbReference>
<feature type="transmembrane region" description="Helical" evidence="12">
    <location>
        <begin position="171"/>
        <end position="193"/>
    </location>
</feature>
<dbReference type="PANTHER" id="PTHR24246">
    <property type="entry name" value="OLFACTORY RECEPTOR AND ADENOSINE RECEPTOR"/>
    <property type="match status" value="1"/>
</dbReference>
<dbReference type="PROSITE" id="PS50262">
    <property type="entry name" value="G_PROTEIN_RECEP_F1_2"/>
    <property type="match status" value="1"/>
</dbReference>
<feature type="domain" description="G-protein coupled receptors family 1 profile" evidence="13">
    <location>
        <begin position="117"/>
        <end position="394"/>
    </location>
</feature>
<dbReference type="Pfam" id="PF00001">
    <property type="entry name" value="7tm_1"/>
    <property type="match status" value="1"/>
</dbReference>
<accession>A0ABV0VQ96</accession>
<feature type="transmembrane region" description="Helical" evidence="12">
    <location>
        <begin position="373"/>
        <end position="397"/>
    </location>
</feature>
<evidence type="ECO:0000256" key="5">
    <source>
        <dbReference type="ARBA" id="ARBA00023040"/>
    </source>
</evidence>
<dbReference type="PRINTS" id="PR00237">
    <property type="entry name" value="GPCRRHODOPSN"/>
</dbReference>
<dbReference type="PANTHER" id="PTHR24246:SF31">
    <property type="entry name" value="G-PROTEIN COUPLED BILE ACID RECEPTOR 1"/>
    <property type="match status" value="1"/>
</dbReference>
<keyword evidence="3 12" id="KW-0812">Transmembrane</keyword>
<evidence type="ECO:0000256" key="11">
    <source>
        <dbReference type="ARBA" id="ARBA00040522"/>
    </source>
</evidence>
<sequence length="426" mass="47619">MPVPVSLLDDARKHPLGKYTLLALSQIAVWFVKAAGVDCSVRTVRDKEEAPVVNELNLISASGYNSSKKGSCLLRCVQMGRSLLISQVIDFNAHALLSMENLIYIITVPLSTSIVLANLVIILGISCNRQLHNTPNYFFLSLLVADLCTGVALPFIPLMGLNRELSFGSCLVVHIFPNFLFLAFLSNLVMVHYERYICIVNPLHYNTLWMHRNFSLALLIVWTPPLLFASLPAFGWNNWSGPDWNNCCESTQTLPPLSNCSANLTSCCSYKRVFPNAFIYLEVYGLVLPAILFIAGMTGRVLWITRGQMKDICRLHRSVERGNQASDQEQRLNLRYTRCVVAVSLTFLACWVPYLIYMHVSIAFLIIDTKGRSITNIVLSCSGIGSMAVVPMVLGLANKQYTQPAFKLLRKFGDRWRARGSEEAAL</sequence>
<keyword evidence="6 12" id="KW-0472">Membrane</keyword>
<protein>
    <recommendedName>
        <fullName evidence="11">G-protein coupled bile acid receptor 1</fullName>
    </recommendedName>
</protein>
<dbReference type="CDD" id="cd15905">
    <property type="entry name" value="7tmA_GPBAR1"/>
    <property type="match status" value="1"/>
</dbReference>
<comment type="caution">
    <text evidence="14">The sequence shown here is derived from an EMBL/GenBank/DDBJ whole genome shotgun (WGS) entry which is preliminary data.</text>
</comment>
<feature type="transmembrane region" description="Helical" evidence="12">
    <location>
        <begin position="283"/>
        <end position="304"/>
    </location>
</feature>
<reference evidence="14 15" key="1">
    <citation type="submission" date="2021-06" db="EMBL/GenBank/DDBJ databases">
        <authorList>
            <person name="Palmer J.M."/>
        </authorList>
    </citation>
    <scope>NUCLEOTIDE SEQUENCE [LARGE SCALE GENOMIC DNA]</scope>
    <source>
        <strain evidence="14 15">XR_2019</strain>
        <tissue evidence="14">Muscle</tissue>
    </source>
</reference>
<evidence type="ECO:0000256" key="4">
    <source>
        <dbReference type="ARBA" id="ARBA00022989"/>
    </source>
</evidence>
<keyword evidence="9" id="KW-0325">Glycoprotein</keyword>
<proteinExistence type="predicted"/>
<evidence type="ECO:0000256" key="2">
    <source>
        <dbReference type="ARBA" id="ARBA00022475"/>
    </source>
</evidence>
<evidence type="ECO:0000259" key="13">
    <source>
        <dbReference type="PROSITE" id="PS50262"/>
    </source>
</evidence>
<evidence type="ECO:0000313" key="15">
    <source>
        <dbReference type="Proteomes" id="UP001444071"/>
    </source>
</evidence>
<evidence type="ECO:0000256" key="3">
    <source>
        <dbReference type="ARBA" id="ARBA00022692"/>
    </source>
</evidence>
<feature type="transmembrane region" description="Helical" evidence="12">
    <location>
        <begin position="340"/>
        <end position="367"/>
    </location>
</feature>
<feature type="transmembrane region" description="Helical" evidence="12">
    <location>
        <begin position="102"/>
        <end position="125"/>
    </location>
</feature>
<gene>
    <name evidence="14" type="ORF">XENORESO_003821</name>
</gene>
<keyword evidence="7" id="KW-1015">Disulfide bond</keyword>
<evidence type="ECO:0000256" key="9">
    <source>
        <dbReference type="ARBA" id="ARBA00023180"/>
    </source>
</evidence>
<keyword evidence="8" id="KW-0675">Receptor</keyword>
<dbReference type="EMBL" id="JAHRIM010001663">
    <property type="protein sequence ID" value="MEQ2258882.1"/>
    <property type="molecule type" value="Genomic_DNA"/>
</dbReference>
<keyword evidence="4 12" id="KW-1133">Transmembrane helix</keyword>
<keyword evidence="15" id="KW-1185">Reference proteome</keyword>
<evidence type="ECO:0000313" key="14">
    <source>
        <dbReference type="EMBL" id="MEQ2258882.1"/>
    </source>
</evidence>
<feature type="transmembrane region" description="Helical" evidence="12">
    <location>
        <begin position="137"/>
        <end position="159"/>
    </location>
</feature>
<evidence type="ECO:0000256" key="1">
    <source>
        <dbReference type="ARBA" id="ARBA00004651"/>
    </source>
</evidence>
<keyword evidence="5" id="KW-0297">G-protein coupled receptor</keyword>
<name>A0ABV0VQ96_9TELE</name>
<evidence type="ECO:0000256" key="10">
    <source>
        <dbReference type="ARBA" id="ARBA00023224"/>
    </source>
</evidence>
<keyword evidence="10" id="KW-0807">Transducer</keyword>
<feature type="transmembrane region" description="Helical" evidence="12">
    <location>
        <begin position="214"/>
        <end position="236"/>
    </location>
</feature>
<evidence type="ECO:0000256" key="7">
    <source>
        <dbReference type="ARBA" id="ARBA00023157"/>
    </source>
</evidence>
<dbReference type="InterPro" id="IPR000276">
    <property type="entry name" value="GPCR_Rhodpsn"/>
</dbReference>
<organism evidence="14 15">
    <name type="scientific">Xenotaenia resolanae</name>
    <dbReference type="NCBI Taxonomy" id="208358"/>
    <lineage>
        <taxon>Eukaryota</taxon>
        <taxon>Metazoa</taxon>
        <taxon>Chordata</taxon>
        <taxon>Craniata</taxon>
        <taxon>Vertebrata</taxon>
        <taxon>Euteleostomi</taxon>
        <taxon>Actinopterygii</taxon>
        <taxon>Neopterygii</taxon>
        <taxon>Teleostei</taxon>
        <taxon>Neoteleostei</taxon>
        <taxon>Acanthomorphata</taxon>
        <taxon>Ovalentaria</taxon>
        <taxon>Atherinomorphae</taxon>
        <taxon>Cyprinodontiformes</taxon>
        <taxon>Goodeidae</taxon>
        <taxon>Xenotaenia</taxon>
    </lineage>
</organism>
<evidence type="ECO:0000256" key="6">
    <source>
        <dbReference type="ARBA" id="ARBA00023136"/>
    </source>
</evidence>